<dbReference type="GO" id="GO:0032993">
    <property type="term" value="C:protein-DNA complex"/>
    <property type="evidence" value="ECO:0007669"/>
    <property type="project" value="TreeGrafter"/>
</dbReference>
<dbReference type="Pfam" id="PF03466">
    <property type="entry name" value="LysR_substrate"/>
    <property type="match status" value="1"/>
</dbReference>
<evidence type="ECO:0000256" key="1">
    <source>
        <dbReference type="ARBA" id="ARBA00009437"/>
    </source>
</evidence>
<reference evidence="6 7" key="1">
    <citation type="submission" date="2019-01" db="EMBL/GenBank/DDBJ databases">
        <title>Sequencing the genomes of 1000 actinobacteria strains.</title>
        <authorList>
            <person name="Klenk H.-P."/>
        </authorList>
    </citation>
    <scope>NUCLEOTIDE SEQUENCE [LARGE SCALE GENOMIC DNA]</scope>
    <source>
        <strain evidence="6 7">DSM 43925</strain>
    </source>
</reference>
<dbReference type="SUPFAM" id="SSF46785">
    <property type="entry name" value="Winged helix' DNA-binding domain"/>
    <property type="match status" value="1"/>
</dbReference>
<accession>A0A438M576</accession>
<dbReference type="GO" id="GO:0003700">
    <property type="term" value="F:DNA-binding transcription factor activity"/>
    <property type="evidence" value="ECO:0007669"/>
    <property type="project" value="InterPro"/>
</dbReference>
<dbReference type="PROSITE" id="PS50931">
    <property type="entry name" value="HTH_LYSR"/>
    <property type="match status" value="1"/>
</dbReference>
<evidence type="ECO:0000313" key="7">
    <source>
        <dbReference type="Proteomes" id="UP000284824"/>
    </source>
</evidence>
<dbReference type="EMBL" id="SAUN01000001">
    <property type="protein sequence ID" value="RVX41010.1"/>
    <property type="molecule type" value="Genomic_DNA"/>
</dbReference>
<evidence type="ECO:0000259" key="5">
    <source>
        <dbReference type="PROSITE" id="PS50931"/>
    </source>
</evidence>
<dbReference type="InterPro" id="IPR036390">
    <property type="entry name" value="WH_DNA-bd_sf"/>
</dbReference>
<organism evidence="6 7">
    <name type="scientific">Nonomuraea polychroma</name>
    <dbReference type="NCBI Taxonomy" id="46176"/>
    <lineage>
        <taxon>Bacteria</taxon>
        <taxon>Bacillati</taxon>
        <taxon>Actinomycetota</taxon>
        <taxon>Actinomycetes</taxon>
        <taxon>Streptosporangiales</taxon>
        <taxon>Streptosporangiaceae</taxon>
        <taxon>Nonomuraea</taxon>
    </lineage>
</organism>
<protein>
    <submittedName>
        <fullName evidence="6">DNA-binding transcriptional LysR family regulator</fullName>
    </submittedName>
</protein>
<dbReference type="Pfam" id="PF00126">
    <property type="entry name" value="HTH_1"/>
    <property type="match status" value="1"/>
</dbReference>
<dbReference type="SUPFAM" id="SSF53850">
    <property type="entry name" value="Periplasmic binding protein-like II"/>
    <property type="match status" value="1"/>
</dbReference>
<dbReference type="PANTHER" id="PTHR30346">
    <property type="entry name" value="TRANSCRIPTIONAL DUAL REGULATOR HCAR-RELATED"/>
    <property type="match status" value="1"/>
</dbReference>
<keyword evidence="7" id="KW-1185">Reference proteome</keyword>
<dbReference type="Proteomes" id="UP000284824">
    <property type="component" value="Unassembled WGS sequence"/>
</dbReference>
<dbReference type="PRINTS" id="PR00039">
    <property type="entry name" value="HTHLYSR"/>
</dbReference>
<sequence length="313" mass="33990">MLDVMADLELRHLRTMAAIAEEGTFGQAASRLGYTQSSVSQQIAALEKAVGGAVFDRPGGPRPVRITPLGEVVLAHGRDLLTKAEALADAVDRFKAGNGRIDIGTFQGATRLILPAVVRRLLDEHPGCDIRLSEVEPEDPQIGELDLLFHYGRIEGDVEHVELLDEPYLLVAGTGAFPDGPVRVKLLDDAPMVAWPPTHHQKWLERALASHGARPRIVFRTAGHETILSMVRAGIGSAVLPWLALHGSDAWSDDRLTIHQLRPSPASTWYLYWPAGRTQSPLATRAVDIAVEAANELANQALRSGPCHQPHSS</sequence>
<dbReference type="Gene3D" id="1.10.10.10">
    <property type="entry name" value="Winged helix-like DNA-binding domain superfamily/Winged helix DNA-binding domain"/>
    <property type="match status" value="1"/>
</dbReference>
<gene>
    <name evidence="6" type="ORF">EDD27_3461</name>
</gene>
<evidence type="ECO:0000256" key="3">
    <source>
        <dbReference type="ARBA" id="ARBA00023125"/>
    </source>
</evidence>
<evidence type="ECO:0000256" key="2">
    <source>
        <dbReference type="ARBA" id="ARBA00023015"/>
    </source>
</evidence>
<comment type="caution">
    <text evidence="6">The sequence shown here is derived from an EMBL/GenBank/DDBJ whole genome shotgun (WGS) entry which is preliminary data.</text>
</comment>
<keyword evidence="2" id="KW-0805">Transcription regulation</keyword>
<comment type="similarity">
    <text evidence="1">Belongs to the LysR transcriptional regulatory family.</text>
</comment>
<evidence type="ECO:0000313" key="6">
    <source>
        <dbReference type="EMBL" id="RVX41010.1"/>
    </source>
</evidence>
<dbReference type="PANTHER" id="PTHR30346:SF28">
    <property type="entry name" value="HTH-TYPE TRANSCRIPTIONAL REGULATOR CYNR"/>
    <property type="match status" value="1"/>
</dbReference>
<dbReference type="InterPro" id="IPR036388">
    <property type="entry name" value="WH-like_DNA-bd_sf"/>
</dbReference>
<dbReference type="InterPro" id="IPR000847">
    <property type="entry name" value="LysR_HTH_N"/>
</dbReference>
<dbReference type="InterPro" id="IPR005119">
    <property type="entry name" value="LysR_subst-bd"/>
</dbReference>
<keyword evidence="3 6" id="KW-0238">DNA-binding</keyword>
<dbReference type="GO" id="GO:0003677">
    <property type="term" value="F:DNA binding"/>
    <property type="evidence" value="ECO:0007669"/>
    <property type="project" value="UniProtKB-KW"/>
</dbReference>
<evidence type="ECO:0000256" key="4">
    <source>
        <dbReference type="ARBA" id="ARBA00023163"/>
    </source>
</evidence>
<dbReference type="Gene3D" id="3.40.190.290">
    <property type="match status" value="1"/>
</dbReference>
<name>A0A438M576_9ACTN</name>
<keyword evidence="4" id="KW-0804">Transcription</keyword>
<feature type="domain" description="HTH lysR-type" evidence="5">
    <location>
        <begin position="8"/>
        <end position="67"/>
    </location>
</feature>
<dbReference type="AlphaFoldDB" id="A0A438M576"/>
<proteinExistence type="inferred from homology"/>